<dbReference type="EMBL" id="JAHDYR010000007">
    <property type="protein sequence ID" value="KAG9396115.1"/>
    <property type="molecule type" value="Genomic_DNA"/>
</dbReference>
<dbReference type="AlphaFoldDB" id="A0A8J6EB33"/>
<accession>A0A8J6EB33</accession>
<protein>
    <submittedName>
        <fullName evidence="2">Uncharacterized protein</fullName>
    </submittedName>
</protein>
<dbReference type="Proteomes" id="UP000717585">
    <property type="component" value="Unassembled WGS sequence"/>
</dbReference>
<feature type="compositionally biased region" description="Polar residues" evidence="1">
    <location>
        <begin position="67"/>
        <end position="80"/>
    </location>
</feature>
<evidence type="ECO:0000313" key="3">
    <source>
        <dbReference type="Proteomes" id="UP000717585"/>
    </source>
</evidence>
<evidence type="ECO:0000256" key="1">
    <source>
        <dbReference type="SAM" id="MobiDB-lite"/>
    </source>
</evidence>
<reference evidence="2" key="1">
    <citation type="submission" date="2021-05" db="EMBL/GenBank/DDBJ databases">
        <title>A free-living protist that lacks canonical eukaryotic 1 DNA replication and segregation systems.</title>
        <authorList>
            <person name="Salas-Leiva D.E."/>
            <person name="Tromer E.C."/>
            <person name="Curtis B.A."/>
            <person name="Jerlstrom-Hultqvist J."/>
            <person name="Kolisko M."/>
            <person name="Yi Z."/>
            <person name="Salas-Leiva J.S."/>
            <person name="Gallot-Lavallee L."/>
            <person name="Kops G.J.P.L."/>
            <person name="Archibald J.M."/>
            <person name="Simpson A.G.B."/>
            <person name="Roger A.J."/>
        </authorList>
    </citation>
    <scope>NUCLEOTIDE SEQUENCE</scope>
    <source>
        <strain evidence="2">BICM</strain>
    </source>
</reference>
<organism evidence="2 3">
    <name type="scientific">Carpediemonas membranifera</name>
    <dbReference type="NCBI Taxonomy" id="201153"/>
    <lineage>
        <taxon>Eukaryota</taxon>
        <taxon>Metamonada</taxon>
        <taxon>Carpediemonas-like organisms</taxon>
        <taxon>Carpediemonas</taxon>
    </lineage>
</organism>
<comment type="caution">
    <text evidence="2">The sequence shown here is derived from an EMBL/GenBank/DDBJ whole genome shotgun (WGS) entry which is preliminary data.</text>
</comment>
<proteinExistence type="predicted"/>
<sequence length="151" mass="17091">MHATISTARKAPKLTNMVHTSTEDFIPSELSSTRHADTRHVAMASSNQLENSDMITNIIIDSHHHSQNSTNGANKPLQQSHTRRPLESEMHSPAHRGMRHTLCHGQMPDFHDIVCPCCRRTTKVSRHSSMMRCGFCEHAMEVKHKSYIPLC</sequence>
<evidence type="ECO:0000313" key="2">
    <source>
        <dbReference type="EMBL" id="KAG9396115.1"/>
    </source>
</evidence>
<feature type="region of interest" description="Disordered" evidence="1">
    <location>
        <begin position="64"/>
        <end position="92"/>
    </location>
</feature>
<name>A0A8J6EB33_9EUKA</name>
<keyword evidence="3" id="KW-1185">Reference proteome</keyword>
<gene>
    <name evidence="2" type="ORF">J8273_2467</name>
</gene>